<dbReference type="RefSeq" id="WP_173809659.1">
    <property type="nucleotide sequence ID" value="NZ_JABSNP010000006.1"/>
</dbReference>
<dbReference type="Pfam" id="PF13174">
    <property type="entry name" value="TPR_6"/>
    <property type="match status" value="1"/>
</dbReference>
<name>A0ABX2FP17_9BACT</name>
<keyword evidence="2" id="KW-1133">Transmembrane helix</keyword>
<keyword evidence="2" id="KW-0812">Transmembrane</keyword>
<organism evidence="3 4">
    <name type="scientific">Hymenobacter caeli</name>
    <dbReference type="NCBI Taxonomy" id="2735894"/>
    <lineage>
        <taxon>Bacteria</taxon>
        <taxon>Pseudomonadati</taxon>
        <taxon>Bacteroidota</taxon>
        <taxon>Cytophagia</taxon>
        <taxon>Cytophagales</taxon>
        <taxon>Hymenobacteraceae</taxon>
        <taxon>Hymenobacter</taxon>
    </lineage>
</organism>
<evidence type="ECO:0000256" key="2">
    <source>
        <dbReference type="SAM" id="Phobius"/>
    </source>
</evidence>
<keyword evidence="2" id="KW-0472">Membrane</keyword>
<gene>
    <name evidence="3" type="ORF">HNP98_001751</name>
</gene>
<keyword evidence="4" id="KW-1185">Reference proteome</keyword>
<dbReference type="Proteomes" id="UP000779507">
    <property type="component" value="Unassembled WGS sequence"/>
</dbReference>
<sequence>MSKIPFTGKSQQARQGQVQQAVPADPLAPAENYVTENPLLEDPDALAARLVESEDFVRNNRNLLLGILAVVVLAVVGGFGYYTWRGQQTQKAQTAMFRAVDSWEADSLKKAMLGDGKAPGLATVANQYGNTKAGNLANFYAGVASLKEGKYKDALDYLEDFSSDDYLVQSRAYSLMGDAQLELNKPKEAADLYAKAADHNANEYFSPSYLLKEATAREVAKDNDGALKAYDRIINEYPAAQEVAEAKQLKARLGR</sequence>
<accession>A0ABX2FP17</accession>
<evidence type="ECO:0000313" key="3">
    <source>
        <dbReference type="EMBL" id="NRT18928.1"/>
    </source>
</evidence>
<dbReference type="InterPro" id="IPR011990">
    <property type="entry name" value="TPR-like_helical_dom_sf"/>
</dbReference>
<proteinExistence type="predicted"/>
<feature type="region of interest" description="Disordered" evidence="1">
    <location>
        <begin position="1"/>
        <end position="20"/>
    </location>
</feature>
<reference evidence="3 4" key="1">
    <citation type="submission" date="2020-05" db="EMBL/GenBank/DDBJ databases">
        <title>Genomic Encyclopedia of Type Strains, Phase IV (KMG-V): Genome sequencing to study the core and pangenomes of soil and plant-associated prokaryotes.</title>
        <authorList>
            <person name="Whitman W."/>
        </authorList>
    </citation>
    <scope>NUCLEOTIDE SEQUENCE [LARGE SCALE GENOMIC DNA]</scope>
    <source>
        <strain evidence="3 4">9A</strain>
    </source>
</reference>
<feature type="compositionally biased region" description="Low complexity" evidence="1">
    <location>
        <begin position="11"/>
        <end position="20"/>
    </location>
</feature>
<protein>
    <submittedName>
        <fullName evidence="3">TolA-binding protein</fullName>
    </submittedName>
</protein>
<dbReference type="Gene3D" id="1.25.40.10">
    <property type="entry name" value="Tetratricopeptide repeat domain"/>
    <property type="match status" value="1"/>
</dbReference>
<dbReference type="EMBL" id="JABSNP010000006">
    <property type="protein sequence ID" value="NRT18928.1"/>
    <property type="molecule type" value="Genomic_DNA"/>
</dbReference>
<feature type="transmembrane region" description="Helical" evidence="2">
    <location>
        <begin position="63"/>
        <end position="84"/>
    </location>
</feature>
<evidence type="ECO:0000256" key="1">
    <source>
        <dbReference type="SAM" id="MobiDB-lite"/>
    </source>
</evidence>
<dbReference type="SUPFAM" id="SSF48452">
    <property type="entry name" value="TPR-like"/>
    <property type="match status" value="1"/>
</dbReference>
<evidence type="ECO:0000313" key="4">
    <source>
        <dbReference type="Proteomes" id="UP000779507"/>
    </source>
</evidence>
<comment type="caution">
    <text evidence="3">The sequence shown here is derived from an EMBL/GenBank/DDBJ whole genome shotgun (WGS) entry which is preliminary data.</text>
</comment>
<dbReference type="InterPro" id="IPR019734">
    <property type="entry name" value="TPR_rpt"/>
</dbReference>